<dbReference type="Pfam" id="PF01769">
    <property type="entry name" value="MgtE"/>
    <property type="match status" value="1"/>
</dbReference>
<comment type="caution">
    <text evidence="9">Lacks conserved residue(s) required for the propagation of feature annotation.</text>
</comment>
<dbReference type="PROSITE" id="PS51371">
    <property type="entry name" value="CBS"/>
    <property type="match status" value="2"/>
</dbReference>
<dbReference type="AlphaFoldDB" id="A0A2I1JVI5"/>
<dbReference type="PANTHER" id="PTHR43773">
    <property type="entry name" value="MAGNESIUM TRANSPORTER MGTE"/>
    <property type="match status" value="1"/>
</dbReference>
<evidence type="ECO:0000256" key="4">
    <source>
        <dbReference type="ARBA" id="ARBA00022692"/>
    </source>
</evidence>
<dbReference type="OrthoDB" id="9790355at2"/>
<evidence type="ECO:0000256" key="1">
    <source>
        <dbReference type="ARBA" id="ARBA00004141"/>
    </source>
</evidence>
<dbReference type="InterPro" id="IPR006669">
    <property type="entry name" value="MgtE_transporter"/>
</dbReference>
<evidence type="ECO:0000256" key="9">
    <source>
        <dbReference type="RuleBase" id="RU362011"/>
    </source>
</evidence>
<keyword evidence="9" id="KW-0479">Metal-binding</keyword>
<dbReference type="InterPro" id="IPR006668">
    <property type="entry name" value="Mg_transptr_MgtE_intracell_dom"/>
</dbReference>
<evidence type="ECO:0000313" key="11">
    <source>
        <dbReference type="EMBL" id="PKY87333.1"/>
    </source>
</evidence>
<comment type="similarity">
    <text evidence="2 9">Belongs to the SLC41A transporter family.</text>
</comment>
<evidence type="ECO:0000256" key="6">
    <source>
        <dbReference type="ARBA" id="ARBA00022989"/>
    </source>
</evidence>
<dbReference type="Pfam" id="PF03448">
    <property type="entry name" value="MgtE_N"/>
    <property type="match status" value="1"/>
</dbReference>
<dbReference type="Proteomes" id="UP000234384">
    <property type="component" value="Unassembled WGS sequence"/>
</dbReference>
<comment type="subunit">
    <text evidence="9">Homodimer.</text>
</comment>
<evidence type="ECO:0000256" key="5">
    <source>
        <dbReference type="ARBA" id="ARBA00022842"/>
    </source>
</evidence>
<keyword evidence="6 9" id="KW-1133">Transmembrane helix</keyword>
<dbReference type="GO" id="GO:0046872">
    <property type="term" value="F:metal ion binding"/>
    <property type="evidence" value="ECO:0007669"/>
    <property type="project" value="UniProtKB-KW"/>
</dbReference>
<evidence type="ECO:0000259" key="10">
    <source>
        <dbReference type="PROSITE" id="PS51371"/>
    </source>
</evidence>
<dbReference type="Pfam" id="PF00571">
    <property type="entry name" value="CBS"/>
    <property type="match status" value="2"/>
</dbReference>
<dbReference type="InterPro" id="IPR038076">
    <property type="entry name" value="MgtE_N_sf"/>
</dbReference>
<feature type="domain" description="CBS" evidence="10">
    <location>
        <begin position="217"/>
        <end position="273"/>
    </location>
</feature>
<feature type="domain" description="CBS" evidence="10">
    <location>
        <begin position="153"/>
        <end position="216"/>
    </location>
</feature>
<dbReference type="SUPFAM" id="SSF161093">
    <property type="entry name" value="MgtE membrane domain-like"/>
    <property type="match status" value="1"/>
</dbReference>
<protein>
    <recommendedName>
        <fullName evidence="9">Magnesium transporter MgtE</fullName>
    </recommendedName>
</protein>
<dbReference type="GO" id="GO:0005886">
    <property type="term" value="C:plasma membrane"/>
    <property type="evidence" value="ECO:0007669"/>
    <property type="project" value="UniProtKB-SubCell"/>
</dbReference>
<feature type="transmembrane region" description="Helical" evidence="9">
    <location>
        <begin position="301"/>
        <end position="321"/>
    </location>
</feature>
<dbReference type="InterPro" id="IPR006667">
    <property type="entry name" value="SLC41_membr_dom"/>
</dbReference>
<reference evidence="11 12" key="1">
    <citation type="submission" date="2017-12" db="EMBL/GenBank/DDBJ databases">
        <title>Phylogenetic diversity of female urinary microbiome.</title>
        <authorList>
            <person name="Thomas-White K."/>
            <person name="Wolfe A.J."/>
        </authorList>
    </citation>
    <scope>NUCLEOTIDE SEQUENCE [LARGE SCALE GENOMIC DNA]</scope>
    <source>
        <strain evidence="11 12">UMB0898</strain>
    </source>
</reference>
<keyword evidence="8" id="KW-0129">CBS domain</keyword>
<sequence length="467" mass="52444">MTQIDKNTNNDELQVQEYVEPEVFEQLIRYVKNGNREEFRDIFLRLHDYDQAQLFEILYPENKRKISQILTPDEFADLFEYMNVDNQKEALEYLPDSYLAEVFSELADDDVVDLLQGFKPEEQEDILDRMHLEDRIDIEAILSHAPETAGSIMTTELIRVHESDTADEVIQQMRQIGRQSETIYYIYVVNEHDQLTGVVSLRDVLLSPGNEVIRNVMNTQPEFVETNVDQEEVAKVIQDYDLLAIPVVNQSRQLVGIVTVDDVMDIIQDEMEEDFRKFSGISGDDDDSADKSILNMTKQRVPWIIILILLGLGSASLISAYEETLAQVVALASFMPIILDSAGNVGTQSLAVSVRRITLAEESDEPFIKLVLREFLSGILMGLASAITIGIIAFVMYQNIVLSFIVGVSLLITLSIATVVGCVVPTLFNAIGIDPAVASGPFITTICDGFALIMYFNLATNLLHLLS</sequence>
<dbReference type="CDD" id="cd04606">
    <property type="entry name" value="CBS_pair_Mg_transporter"/>
    <property type="match status" value="1"/>
</dbReference>
<keyword evidence="4 9" id="KW-0812">Transmembrane</keyword>
<keyword evidence="9" id="KW-1003">Cell membrane</keyword>
<dbReference type="SMART" id="SM00116">
    <property type="entry name" value="CBS"/>
    <property type="match status" value="2"/>
</dbReference>
<gene>
    <name evidence="11" type="primary">mgtE</name>
    <name evidence="11" type="ORF">CYJ57_07550</name>
</gene>
<feature type="transmembrane region" description="Helical" evidence="9">
    <location>
        <begin position="440"/>
        <end position="458"/>
    </location>
</feature>
<evidence type="ECO:0000256" key="3">
    <source>
        <dbReference type="ARBA" id="ARBA00022448"/>
    </source>
</evidence>
<dbReference type="SUPFAM" id="SSF158791">
    <property type="entry name" value="MgtE N-terminal domain-like"/>
    <property type="match status" value="1"/>
</dbReference>
<dbReference type="Gene3D" id="1.10.357.20">
    <property type="entry name" value="SLC41 divalent cation transporters, integral membrane domain"/>
    <property type="match status" value="1"/>
</dbReference>
<comment type="function">
    <text evidence="9">Acts as a magnesium transporter.</text>
</comment>
<keyword evidence="7 9" id="KW-0472">Membrane</keyword>
<name>A0A2I1JVI5_9LACT</name>
<dbReference type="InterPro" id="IPR000644">
    <property type="entry name" value="CBS_dom"/>
</dbReference>
<evidence type="ECO:0000256" key="7">
    <source>
        <dbReference type="ARBA" id="ARBA00023136"/>
    </source>
</evidence>
<feature type="transmembrane region" description="Helical" evidence="9">
    <location>
        <begin position="375"/>
        <end position="397"/>
    </location>
</feature>
<dbReference type="SMART" id="SM00924">
    <property type="entry name" value="MgtE_N"/>
    <property type="match status" value="1"/>
</dbReference>
<dbReference type="Gene3D" id="3.10.580.10">
    <property type="entry name" value="CBS-domain"/>
    <property type="match status" value="1"/>
</dbReference>
<dbReference type="PANTHER" id="PTHR43773:SF1">
    <property type="entry name" value="MAGNESIUM TRANSPORTER MGTE"/>
    <property type="match status" value="1"/>
</dbReference>
<accession>A0A2I1JVI5</accession>
<keyword evidence="3 9" id="KW-0813">Transport</keyword>
<dbReference type="InterPro" id="IPR036739">
    <property type="entry name" value="SLC41_membr_dom_sf"/>
</dbReference>
<proteinExistence type="inferred from homology"/>
<dbReference type="EMBL" id="PKHE01000029">
    <property type="protein sequence ID" value="PKY87333.1"/>
    <property type="molecule type" value="Genomic_DNA"/>
</dbReference>
<evidence type="ECO:0000313" key="12">
    <source>
        <dbReference type="Proteomes" id="UP000234384"/>
    </source>
</evidence>
<dbReference type="SUPFAM" id="SSF54631">
    <property type="entry name" value="CBS-domain pair"/>
    <property type="match status" value="1"/>
</dbReference>
<dbReference type="GO" id="GO:0015095">
    <property type="term" value="F:magnesium ion transmembrane transporter activity"/>
    <property type="evidence" value="ECO:0007669"/>
    <property type="project" value="UniProtKB-UniRule"/>
</dbReference>
<keyword evidence="5 9" id="KW-0460">Magnesium</keyword>
<evidence type="ECO:0000256" key="8">
    <source>
        <dbReference type="PROSITE-ProRule" id="PRU00703"/>
    </source>
</evidence>
<organism evidence="11 12">
    <name type="scientific">Falseniella ignava</name>
    <dbReference type="NCBI Taxonomy" id="137730"/>
    <lineage>
        <taxon>Bacteria</taxon>
        <taxon>Bacillati</taxon>
        <taxon>Bacillota</taxon>
        <taxon>Bacilli</taxon>
        <taxon>Lactobacillales</taxon>
        <taxon>Aerococcaceae</taxon>
        <taxon>Falseniella</taxon>
    </lineage>
</organism>
<dbReference type="InterPro" id="IPR046342">
    <property type="entry name" value="CBS_dom_sf"/>
</dbReference>
<dbReference type="RefSeq" id="WP_101954762.1">
    <property type="nucleotide sequence ID" value="NZ_PKHE01000029.1"/>
</dbReference>
<dbReference type="Gene3D" id="1.25.60.10">
    <property type="entry name" value="MgtE N-terminal domain-like"/>
    <property type="match status" value="1"/>
</dbReference>
<feature type="transmembrane region" description="Helical" evidence="9">
    <location>
        <begin position="404"/>
        <end position="428"/>
    </location>
</feature>
<evidence type="ECO:0000256" key="2">
    <source>
        <dbReference type="ARBA" id="ARBA00009749"/>
    </source>
</evidence>
<comment type="subcellular location">
    <subcellularLocation>
        <location evidence="9">Cell membrane</location>
        <topology evidence="9">Multi-pass membrane protein</topology>
    </subcellularLocation>
    <subcellularLocation>
        <location evidence="1">Membrane</location>
        <topology evidence="1">Multi-pass membrane protein</topology>
    </subcellularLocation>
</comment>
<dbReference type="NCBIfam" id="TIGR00400">
    <property type="entry name" value="mgtE"/>
    <property type="match status" value="1"/>
</dbReference>
<comment type="caution">
    <text evidence="11">The sequence shown here is derived from an EMBL/GenBank/DDBJ whole genome shotgun (WGS) entry which is preliminary data.</text>
</comment>